<feature type="signal peptide" evidence="1">
    <location>
        <begin position="1"/>
        <end position="24"/>
    </location>
</feature>
<dbReference type="Proteomes" id="UP000663873">
    <property type="component" value="Unassembled WGS sequence"/>
</dbReference>
<evidence type="ECO:0000313" key="2">
    <source>
        <dbReference type="EMBL" id="CAF3128824.1"/>
    </source>
</evidence>
<proteinExistence type="predicted"/>
<organism evidence="7 10">
    <name type="scientific">Rotaria socialis</name>
    <dbReference type="NCBI Taxonomy" id="392032"/>
    <lineage>
        <taxon>Eukaryota</taxon>
        <taxon>Metazoa</taxon>
        <taxon>Spiralia</taxon>
        <taxon>Gnathifera</taxon>
        <taxon>Rotifera</taxon>
        <taxon>Eurotatoria</taxon>
        <taxon>Bdelloidea</taxon>
        <taxon>Philodinida</taxon>
        <taxon>Philodinidae</taxon>
        <taxon>Rotaria</taxon>
    </lineage>
</organism>
<evidence type="ECO:0000313" key="5">
    <source>
        <dbReference type="EMBL" id="CAF3569344.1"/>
    </source>
</evidence>
<dbReference type="EMBL" id="CAJOBQ010003080">
    <property type="protein sequence ID" value="CAF4592894.1"/>
    <property type="molecule type" value="Genomic_DNA"/>
</dbReference>
<sequence length="368" mass="42499">MTYKVVVVAVVFLTLIFLIASVECKFGICADNETLDLESDGYQYIRSKDPLISALYREWWFFALYDPLVDIGFCIGYSAMDPAKTFGLEASGIAGMLWTSVANNTGQDPTNVLDGYDFEQFSAYKENATVSIGKENFIKVLDQTTYQIIGSSRNGELNWSLTFHQKSYACRQKEEVPQVLELDWIAYMPSAHVFGVIQYNTKLFSINTTAYHDHNYGAWPTNLFNWIWAQFHRVDKEFSLVLGSYHIPVTENEYIGYIFIRWRNQRIEIGTLCGNTFHLKPLEWQIVDGKKYSIHNKIEAWNDQYKINIEYKARVSNDNPGGRGLGLKVFEQISQYEVILYGKHEDNWVILEQNLTGYGFSEWSHVEI</sequence>
<dbReference type="EMBL" id="CAJOBP010001554">
    <property type="protein sequence ID" value="CAF4293397.1"/>
    <property type="molecule type" value="Genomic_DNA"/>
</dbReference>
<evidence type="ECO:0000256" key="1">
    <source>
        <dbReference type="SAM" id="SignalP"/>
    </source>
</evidence>
<protein>
    <submittedName>
        <fullName evidence="7">Uncharacterized protein</fullName>
    </submittedName>
</protein>
<dbReference type="Proteomes" id="UP000663848">
    <property type="component" value="Unassembled WGS sequence"/>
</dbReference>
<dbReference type="Proteomes" id="UP000663833">
    <property type="component" value="Unassembled WGS sequence"/>
</dbReference>
<dbReference type="EMBL" id="CAJOBR010001387">
    <property type="protein sequence ID" value="CAF4603977.1"/>
    <property type="molecule type" value="Genomic_DNA"/>
</dbReference>
<dbReference type="Proteomes" id="UP000663851">
    <property type="component" value="Unassembled WGS sequence"/>
</dbReference>
<dbReference type="EMBL" id="CAJNYT010001508">
    <property type="protein sequence ID" value="CAF3416014.1"/>
    <property type="molecule type" value="Genomic_DNA"/>
</dbReference>
<accession>A0A820VWP8</accession>
<evidence type="ECO:0000313" key="11">
    <source>
        <dbReference type="Proteomes" id="UP000663873"/>
    </source>
</evidence>
<dbReference type="Proteomes" id="UP000663869">
    <property type="component" value="Unassembled WGS sequence"/>
</dbReference>
<dbReference type="AlphaFoldDB" id="A0A820VWP8"/>
<dbReference type="EMBL" id="CAJNXB010001076">
    <property type="protein sequence ID" value="CAF3128824.1"/>
    <property type="molecule type" value="Genomic_DNA"/>
</dbReference>
<keyword evidence="11" id="KW-1185">Reference proteome</keyword>
<gene>
    <name evidence="5" type="ORF">FME351_LOCUS20368</name>
    <name evidence="4" type="ORF">GRG538_LOCUS11339</name>
    <name evidence="7" type="ORF">HFQ381_LOCUS28298</name>
    <name evidence="3" type="ORF">LUA448_LOCUS8755</name>
    <name evidence="9" type="ORF">QYT958_LOCUS11747</name>
    <name evidence="2" type="ORF">TIS948_LOCUS8413</name>
    <name evidence="8" type="ORF">TSG867_LOCUS27326</name>
    <name evidence="6" type="ORF">UJA718_LOCUS12164</name>
</gene>
<evidence type="ECO:0000313" key="8">
    <source>
        <dbReference type="EMBL" id="CAF4592894.1"/>
    </source>
</evidence>
<evidence type="ECO:0000313" key="4">
    <source>
        <dbReference type="EMBL" id="CAF3416014.1"/>
    </source>
</evidence>
<evidence type="ECO:0000313" key="9">
    <source>
        <dbReference type="EMBL" id="CAF4603977.1"/>
    </source>
</evidence>
<comment type="caution">
    <text evidence="7">The sequence shown here is derived from an EMBL/GenBank/DDBJ whole genome shotgun (WGS) entry which is preliminary data.</text>
</comment>
<dbReference type="EMBL" id="CAJNYD010000966">
    <property type="protein sequence ID" value="CAF3308553.1"/>
    <property type="molecule type" value="Genomic_DNA"/>
</dbReference>
<evidence type="ECO:0000313" key="10">
    <source>
        <dbReference type="Proteomes" id="UP000663851"/>
    </source>
</evidence>
<evidence type="ECO:0000313" key="6">
    <source>
        <dbReference type="EMBL" id="CAF4293397.1"/>
    </source>
</evidence>
<dbReference type="Proteomes" id="UP000663862">
    <property type="component" value="Unassembled WGS sequence"/>
</dbReference>
<dbReference type="EMBL" id="CAJNYU010002638">
    <property type="protein sequence ID" value="CAF3569344.1"/>
    <property type="molecule type" value="Genomic_DNA"/>
</dbReference>
<keyword evidence="1" id="KW-0732">Signal</keyword>
<dbReference type="OrthoDB" id="10014272at2759"/>
<evidence type="ECO:0000313" key="3">
    <source>
        <dbReference type="EMBL" id="CAF3308553.1"/>
    </source>
</evidence>
<dbReference type="SUPFAM" id="SSF159245">
    <property type="entry name" value="AttH-like"/>
    <property type="match status" value="1"/>
</dbReference>
<dbReference type="Proteomes" id="UP000663825">
    <property type="component" value="Unassembled WGS sequence"/>
</dbReference>
<dbReference type="EMBL" id="CAJOBO010003972">
    <property type="protein sequence ID" value="CAF4508388.1"/>
    <property type="molecule type" value="Genomic_DNA"/>
</dbReference>
<name>A0A820VWP8_9BILA</name>
<reference evidence="7" key="1">
    <citation type="submission" date="2021-02" db="EMBL/GenBank/DDBJ databases">
        <authorList>
            <person name="Nowell W R."/>
        </authorList>
    </citation>
    <scope>NUCLEOTIDE SEQUENCE</scope>
</reference>
<evidence type="ECO:0000313" key="7">
    <source>
        <dbReference type="EMBL" id="CAF4508388.1"/>
    </source>
</evidence>
<dbReference type="Proteomes" id="UP000663872">
    <property type="component" value="Unassembled WGS sequence"/>
</dbReference>
<feature type="chain" id="PRO_5036416606" evidence="1">
    <location>
        <begin position="25"/>
        <end position="368"/>
    </location>
</feature>